<evidence type="ECO:0000256" key="1">
    <source>
        <dbReference type="ARBA" id="ARBA00004377"/>
    </source>
</evidence>
<organism evidence="13 14">
    <name type="scientific">Cellvibrio fibrivorans</name>
    <dbReference type="NCBI Taxonomy" id="126350"/>
    <lineage>
        <taxon>Bacteria</taxon>
        <taxon>Pseudomonadati</taxon>
        <taxon>Pseudomonadota</taxon>
        <taxon>Gammaproteobacteria</taxon>
        <taxon>Cellvibrionales</taxon>
        <taxon>Cellvibrionaceae</taxon>
        <taxon>Cellvibrio</taxon>
    </lineage>
</organism>
<dbReference type="Gene3D" id="1.10.287.470">
    <property type="entry name" value="Helix hairpin bin"/>
    <property type="match status" value="1"/>
</dbReference>
<evidence type="ECO:0000256" key="10">
    <source>
        <dbReference type="SAM" id="Coils"/>
    </source>
</evidence>
<evidence type="ECO:0000256" key="9">
    <source>
        <dbReference type="RuleBase" id="RU365093"/>
    </source>
</evidence>
<comment type="similarity">
    <text evidence="2 9">Belongs to the membrane fusion protein (MFP) (TC 8.A.1) family.</text>
</comment>
<keyword evidence="8" id="KW-0472">Membrane</keyword>
<evidence type="ECO:0000256" key="2">
    <source>
        <dbReference type="ARBA" id="ARBA00009477"/>
    </source>
</evidence>
<dbReference type="PRINTS" id="PR01490">
    <property type="entry name" value="RTXTOXIND"/>
</dbReference>
<keyword evidence="7" id="KW-1133">Transmembrane helix</keyword>
<dbReference type="Gene3D" id="2.40.30.170">
    <property type="match status" value="1"/>
</dbReference>
<evidence type="ECO:0000313" key="13">
    <source>
        <dbReference type="EMBL" id="MDR7090207.1"/>
    </source>
</evidence>
<dbReference type="InterPro" id="IPR058781">
    <property type="entry name" value="HH_AprE-like"/>
</dbReference>
<accession>A0ABU1UYD2</accession>
<dbReference type="SUPFAM" id="SSF111369">
    <property type="entry name" value="HlyD-like secretion proteins"/>
    <property type="match status" value="1"/>
</dbReference>
<dbReference type="PANTHER" id="PTHR30386">
    <property type="entry name" value="MEMBRANE FUSION SUBUNIT OF EMRAB-TOLC MULTIDRUG EFFLUX PUMP"/>
    <property type="match status" value="1"/>
</dbReference>
<evidence type="ECO:0000256" key="6">
    <source>
        <dbReference type="ARBA" id="ARBA00022692"/>
    </source>
</evidence>
<dbReference type="EMBL" id="JAVDVX010000003">
    <property type="protein sequence ID" value="MDR7090207.1"/>
    <property type="molecule type" value="Genomic_DNA"/>
</dbReference>
<dbReference type="Gene3D" id="2.40.50.100">
    <property type="match status" value="1"/>
</dbReference>
<evidence type="ECO:0000256" key="7">
    <source>
        <dbReference type="ARBA" id="ARBA00022989"/>
    </source>
</evidence>
<evidence type="ECO:0000256" key="3">
    <source>
        <dbReference type="ARBA" id="ARBA00022448"/>
    </source>
</evidence>
<dbReference type="InterPro" id="IPR050739">
    <property type="entry name" value="MFP"/>
</dbReference>
<keyword evidence="10" id="KW-0175">Coiled coil</keyword>
<protein>
    <recommendedName>
        <fullName evidence="9">Membrane fusion protein (MFP) family protein</fullName>
    </recommendedName>
</protein>
<comment type="subcellular location">
    <subcellularLocation>
        <location evidence="1 9">Cell inner membrane</location>
        <topology evidence="1 9">Single-pass membrane protein</topology>
    </subcellularLocation>
</comment>
<keyword evidence="3 9" id="KW-0813">Transport</keyword>
<dbReference type="Pfam" id="PF26002">
    <property type="entry name" value="Beta-barrel_AprE"/>
    <property type="match status" value="1"/>
</dbReference>
<keyword evidence="5 9" id="KW-0997">Cell inner membrane</keyword>
<dbReference type="PANTHER" id="PTHR30386:SF27">
    <property type="entry name" value="MEMBRANE FUSION PROTEIN (MFP) FAMILY PROTEIN"/>
    <property type="match status" value="1"/>
</dbReference>
<evidence type="ECO:0000256" key="5">
    <source>
        <dbReference type="ARBA" id="ARBA00022519"/>
    </source>
</evidence>
<dbReference type="RefSeq" id="WP_310072353.1">
    <property type="nucleotide sequence ID" value="NZ_JAVDVX010000003.1"/>
</dbReference>
<evidence type="ECO:0000256" key="4">
    <source>
        <dbReference type="ARBA" id="ARBA00022475"/>
    </source>
</evidence>
<keyword evidence="14" id="KW-1185">Reference proteome</keyword>
<feature type="coiled-coil region" evidence="10">
    <location>
        <begin position="254"/>
        <end position="309"/>
    </location>
</feature>
<dbReference type="InterPro" id="IPR010129">
    <property type="entry name" value="T1SS_HlyD"/>
</dbReference>
<dbReference type="Proteomes" id="UP001253595">
    <property type="component" value="Unassembled WGS sequence"/>
</dbReference>
<evidence type="ECO:0000259" key="12">
    <source>
        <dbReference type="Pfam" id="PF26002"/>
    </source>
</evidence>
<evidence type="ECO:0000256" key="8">
    <source>
        <dbReference type="ARBA" id="ARBA00023136"/>
    </source>
</evidence>
<evidence type="ECO:0000259" key="11">
    <source>
        <dbReference type="Pfam" id="PF25994"/>
    </source>
</evidence>
<dbReference type="NCBIfam" id="TIGR01843">
    <property type="entry name" value="type_I_hlyD"/>
    <property type="match status" value="1"/>
</dbReference>
<feature type="domain" description="AprE-like long alpha-helical hairpin" evidence="11">
    <location>
        <begin position="185"/>
        <end position="337"/>
    </location>
</feature>
<feature type="domain" description="AprE-like beta-barrel" evidence="12">
    <location>
        <begin position="381"/>
        <end position="468"/>
    </location>
</feature>
<evidence type="ECO:0000313" key="14">
    <source>
        <dbReference type="Proteomes" id="UP001253595"/>
    </source>
</evidence>
<comment type="caution">
    <text evidence="13">The sequence shown here is derived from an EMBL/GenBank/DDBJ whole genome shotgun (WGS) entry which is preliminary data.</text>
</comment>
<sequence length="492" mass="55132">MTNFFQQLLDAWRDRAKLGDGSKHQNLSEFMPAALELQESPPNPLVRWLAWVLIALFVLTLIWACIGKVDVVSSAEGKIIPGSRVKQIQPLTKGFVKAIHVKEGQFVNQGDALIELDRTITAADQARMQQELHNASLNLAGAEALQSFLVSTSGSTTDASTNTHQNTNKNIKPTTQPSMATEIELKVRAAIKPSETEILLHQQKTWEQWQQYQAQLSSLHSGLKKVQSEKIGNQETIKKLQQTLPMITKRARALESLYAKNMASEAEYLELEQQRIERVQDLAAQQQMQQQLNAAINEAQQQINSLKADTLGKLLTQIADSRNQIATISEELVKATDMNDKQILYAPVSGYVQQLAINTIGGIVTEAQELMIIVPEEESLEVQVMLGNQDVGFVQKDMAAEIKVHTFPFTKYGLIDATVTHISDDAIIDEKLGLVYTMHLKMHKSTIRVEAKDVKLIPGMAVTAEVKTTQRRVIEYFLSPLLRYKQESIRER</sequence>
<keyword evidence="6" id="KW-0812">Transmembrane</keyword>
<dbReference type="Pfam" id="PF25994">
    <property type="entry name" value="HH_AprE"/>
    <property type="match status" value="1"/>
</dbReference>
<name>A0ABU1UYD2_9GAMM</name>
<proteinExistence type="inferred from homology"/>
<keyword evidence="4 9" id="KW-1003">Cell membrane</keyword>
<dbReference type="InterPro" id="IPR058982">
    <property type="entry name" value="Beta-barrel_AprE"/>
</dbReference>
<gene>
    <name evidence="13" type="ORF">J2X05_002229</name>
</gene>
<reference evidence="13 14" key="1">
    <citation type="submission" date="2023-07" db="EMBL/GenBank/DDBJ databases">
        <title>Sorghum-associated microbial communities from plants grown in Nebraska, USA.</title>
        <authorList>
            <person name="Schachtman D."/>
        </authorList>
    </citation>
    <scope>NUCLEOTIDE SEQUENCE [LARGE SCALE GENOMIC DNA]</scope>
    <source>
        <strain evidence="13 14">BE190</strain>
    </source>
</reference>